<organism evidence="4 5">
    <name type="scientific">Halorussus caseinilyticus</name>
    <dbReference type="NCBI Taxonomy" id="3034025"/>
    <lineage>
        <taxon>Archaea</taxon>
        <taxon>Methanobacteriati</taxon>
        <taxon>Methanobacteriota</taxon>
        <taxon>Stenosarchaea group</taxon>
        <taxon>Halobacteria</taxon>
        <taxon>Halobacteriales</taxon>
        <taxon>Haladaptataceae</taxon>
        <taxon>Halorussus</taxon>
    </lineage>
</organism>
<feature type="compositionally biased region" description="Basic residues" evidence="1">
    <location>
        <begin position="396"/>
        <end position="406"/>
    </location>
</feature>
<feature type="transmembrane region" description="Helical" evidence="2">
    <location>
        <begin position="82"/>
        <end position="100"/>
    </location>
</feature>
<feature type="region of interest" description="Disordered" evidence="1">
    <location>
        <begin position="284"/>
        <end position="506"/>
    </location>
</feature>
<comment type="caution">
    <text evidence="4">The sequence shown here is derived from an EMBL/GenBank/DDBJ whole genome shotgun (WGS) entry which is preliminary data.</text>
</comment>
<gene>
    <name evidence="4" type="ORF">ACFQJ6_15155</name>
</gene>
<evidence type="ECO:0000256" key="2">
    <source>
        <dbReference type="SAM" id="Phobius"/>
    </source>
</evidence>
<accession>A0ABD5WTW9</accession>
<evidence type="ECO:0000259" key="3">
    <source>
        <dbReference type="Pfam" id="PF13559"/>
    </source>
</evidence>
<dbReference type="InterPro" id="IPR025403">
    <property type="entry name" value="TgpA-like_C"/>
</dbReference>
<feature type="compositionally biased region" description="Basic residues" evidence="1">
    <location>
        <begin position="445"/>
        <end position="466"/>
    </location>
</feature>
<dbReference type="EMBL" id="JBHSZH010000005">
    <property type="protein sequence ID" value="MFC7081238.1"/>
    <property type="molecule type" value="Genomic_DNA"/>
</dbReference>
<dbReference type="Pfam" id="PF13559">
    <property type="entry name" value="DUF4129"/>
    <property type="match status" value="1"/>
</dbReference>
<feature type="compositionally biased region" description="Low complexity" evidence="1">
    <location>
        <begin position="359"/>
        <end position="374"/>
    </location>
</feature>
<feature type="compositionally biased region" description="Basic and acidic residues" evidence="1">
    <location>
        <begin position="378"/>
        <end position="395"/>
    </location>
</feature>
<evidence type="ECO:0000313" key="4">
    <source>
        <dbReference type="EMBL" id="MFC7081238.1"/>
    </source>
</evidence>
<feature type="domain" description="Protein-glutamine gamma-glutamyltransferase-like C-terminal" evidence="3">
    <location>
        <begin position="236"/>
        <end position="303"/>
    </location>
</feature>
<keyword evidence="5" id="KW-1185">Reference proteome</keyword>
<feature type="compositionally biased region" description="Basic residues" evidence="1">
    <location>
        <begin position="425"/>
        <end position="435"/>
    </location>
</feature>
<feature type="transmembrane region" description="Helical" evidence="2">
    <location>
        <begin position="170"/>
        <end position="189"/>
    </location>
</feature>
<name>A0ABD5WTW9_9EURY</name>
<sequence length="506" mass="53996">MDRDTVRPVALALLAVVAIGFAAATLDSAVTTDSSGGFGIGSPSSDVGAQNGSQPSLELGNQSSGPASGAVDLPCYPFLDEWWAIAAILAGFALGGYVAYRRLGGLGVIAYAGPVGIPLLFAHAMLTICTEPLPKTQSSLFEQGNVSIVPEGGSGAPGGGAGTSFTDPSFLLMAGLGVALLAAVALLFVSSSGDDPEDEETVAEPDDTEDVRAVGRAAGEAADRIEGTTDVDNEVYRAWSEMTDHLDVANPASSTPAEFTAAAVDAGIDRDDVAELTSLFEEVRYGGESPTEEREQQAVEALRRIEREYAGGSDDRPRRPPDSDRCRRRRGRTRSPDGSPTSTRVGRRHRIRRGDGRGPARAGPRNPGRPVPAGHRLAGHDDPRRGDGRDGADPRRRVRPDRRRTPVRTAPGPHPRAGRPPRNARSGRAHCRRRPRELLAPAGPRAHRRRDVDRRRSRRVVPRRDRRALAAGVRPTQTRGQHRVALPVPDSPDRRRGGADGRGRPE</sequence>
<evidence type="ECO:0000313" key="5">
    <source>
        <dbReference type="Proteomes" id="UP001596407"/>
    </source>
</evidence>
<feature type="transmembrane region" description="Helical" evidence="2">
    <location>
        <begin position="107"/>
        <end position="126"/>
    </location>
</feature>
<feature type="compositionally biased region" description="Basic and acidic residues" evidence="1">
    <location>
        <begin position="284"/>
        <end position="325"/>
    </location>
</feature>
<feature type="compositionally biased region" description="Polar residues" evidence="1">
    <location>
        <begin position="47"/>
        <end position="63"/>
    </location>
</feature>
<keyword evidence="2" id="KW-1133">Transmembrane helix</keyword>
<proteinExistence type="predicted"/>
<dbReference type="AlphaFoldDB" id="A0ABD5WTW9"/>
<feature type="compositionally biased region" description="Basic and acidic residues" evidence="1">
    <location>
        <begin position="491"/>
        <end position="506"/>
    </location>
</feature>
<evidence type="ECO:0000256" key="1">
    <source>
        <dbReference type="SAM" id="MobiDB-lite"/>
    </source>
</evidence>
<dbReference type="RefSeq" id="WP_382209975.1">
    <property type="nucleotide sequence ID" value="NZ_JBHSZH010000005.1"/>
</dbReference>
<keyword evidence="2" id="KW-0812">Transmembrane</keyword>
<dbReference type="Proteomes" id="UP001596407">
    <property type="component" value="Unassembled WGS sequence"/>
</dbReference>
<feature type="region of interest" description="Disordered" evidence="1">
    <location>
        <begin position="41"/>
        <end position="63"/>
    </location>
</feature>
<reference evidence="4 5" key="1">
    <citation type="journal article" date="2019" name="Int. J. Syst. Evol. Microbiol.">
        <title>The Global Catalogue of Microorganisms (GCM) 10K type strain sequencing project: providing services to taxonomists for standard genome sequencing and annotation.</title>
        <authorList>
            <consortium name="The Broad Institute Genomics Platform"/>
            <consortium name="The Broad Institute Genome Sequencing Center for Infectious Disease"/>
            <person name="Wu L."/>
            <person name="Ma J."/>
        </authorList>
    </citation>
    <scope>NUCLEOTIDE SEQUENCE [LARGE SCALE GENOMIC DNA]</scope>
    <source>
        <strain evidence="4 5">DT72</strain>
    </source>
</reference>
<protein>
    <submittedName>
        <fullName evidence="4">DUF4129 domain-containing protein</fullName>
    </submittedName>
</protein>
<keyword evidence="2" id="KW-0472">Membrane</keyword>